<organism evidence="2 3">
    <name type="scientific">Candidatus Chloroploca asiatica</name>
    <dbReference type="NCBI Taxonomy" id="1506545"/>
    <lineage>
        <taxon>Bacteria</taxon>
        <taxon>Bacillati</taxon>
        <taxon>Chloroflexota</taxon>
        <taxon>Chloroflexia</taxon>
        <taxon>Chloroflexales</taxon>
        <taxon>Chloroflexineae</taxon>
        <taxon>Oscillochloridaceae</taxon>
        <taxon>Candidatus Chloroploca</taxon>
    </lineage>
</organism>
<feature type="transmembrane region" description="Helical" evidence="1">
    <location>
        <begin position="248"/>
        <end position="269"/>
    </location>
</feature>
<accession>A0A2H3KNA1</accession>
<protein>
    <recommendedName>
        <fullName evidence="4">Glycosyltransferase RgtA/B/C/D-like domain-containing protein</fullName>
    </recommendedName>
</protein>
<comment type="caution">
    <text evidence="2">The sequence shown here is derived from an EMBL/GenBank/DDBJ whole genome shotgun (WGS) entry which is preliminary data.</text>
</comment>
<feature type="transmembrane region" description="Helical" evidence="1">
    <location>
        <begin position="218"/>
        <end position="236"/>
    </location>
</feature>
<dbReference type="AlphaFoldDB" id="A0A2H3KNA1"/>
<evidence type="ECO:0000313" key="3">
    <source>
        <dbReference type="Proteomes" id="UP000220922"/>
    </source>
</evidence>
<feature type="transmembrane region" description="Helical" evidence="1">
    <location>
        <begin position="138"/>
        <end position="157"/>
    </location>
</feature>
<feature type="transmembrane region" description="Helical" evidence="1">
    <location>
        <begin position="66"/>
        <end position="86"/>
    </location>
</feature>
<dbReference type="OrthoDB" id="2020414at2"/>
<keyword evidence="1" id="KW-0812">Transmembrane</keyword>
<feature type="transmembrane region" description="Helical" evidence="1">
    <location>
        <begin position="36"/>
        <end position="54"/>
    </location>
</feature>
<feature type="transmembrane region" description="Helical" evidence="1">
    <location>
        <begin position="164"/>
        <end position="183"/>
    </location>
</feature>
<dbReference type="RefSeq" id="WP_097651423.1">
    <property type="nucleotide sequence ID" value="NZ_LYXE01000063.1"/>
</dbReference>
<feature type="transmembrane region" description="Helical" evidence="1">
    <location>
        <begin position="275"/>
        <end position="294"/>
    </location>
</feature>
<dbReference type="EMBL" id="LYXE01000063">
    <property type="protein sequence ID" value="PDV99656.1"/>
    <property type="molecule type" value="Genomic_DNA"/>
</dbReference>
<reference evidence="2 3" key="1">
    <citation type="submission" date="2016-05" db="EMBL/GenBank/DDBJ databases">
        <authorList>
            <person name="Lavstsen T."/>
            <person name="Jespersen J.S."/>
        </authorList>
    </citation>
    <scope>NUCLEOTIDE SEQUENCE [LARGE SCALE GENOMIC DNA]</scope>
    <source>
        <strain evidence="2 3">B7-9</strain>
    </source>
</reference>
<feature type="transmembrane region" description="Helical" evidence="1">
    <location>
        <begin position="301"/>
        <end position="322"/>
    </location>
</feature>
<evidence type="ECO:0008006" key="4">
    <source>
        <dbReference type="Google" id="ProtNLM"/>
    </source>
</evidence>
<name>A0A2H3KNA1_9CHLR</name>
<keyword evidence="1" id="KW-0472">Membrane</keyword>
<keyword evidence="1" id="KW-1133">Transmembrane helix</keyword>
<keyword evidence="3" id="KW-1185">Reference proteome</keyword>
<dbReference type="Proteomes" id="UP000220922">
    <property type="component" value="Unassembled WGS sequence"/>
</dbReference>
<evidence type="ECO:0000256" key="1">
    <source>
        <dbReference type="SAM" id="Phobius"/>
    </source>
</evidence>
<gene>
    <name evidence="2" type="ORF">A9Q02_00065</name>
</gene>
<evidence type="ECO:0000313" key="2">
    <source>
        <dbReference type="EMBL" id="PDV99656.1"/>
    </source>
</evidence>
<sequence length="501" mass="56391">MPPFLPVEGYTSFLWVVLLDLIWRLTGVAPPESANLLSLSFSLLTLLLTALLLLRVTAEQLRPWRLLLLVLGLLIVLSNRTFLAWTSSGLETALFNFLVLLWVTVALWPATSKSTIRWAFALCFVAALSALTRPDGMLLAASSVVLVVLHMLTNGWAGGQRWNFVVGLIPLLIIPIHLLWRFATYGAWLPNTYFAKSATNIDRMESGPRYLLTFVMEYSLWIWFALAGLFLGITLIRRPWLRINVNGLTSIIVITTLIVHMSYYTFLIGGDHFEFRVYSQIIPLIAVSFIWMLGRISIPPALASAMLILFLVCSWPIQWIHWAASQQYTTREETGFLKVSVVDAVTDRYPGLPAWLMAYLQRYDDNQFWLIDHAIGMRHQEHKVLQRFLTANIPPRDTPPFATGEGHMVTVASSVGVLAWSLPWANVIDALGLNDYVIARNPDLNTSGFLAHERQPPPGYLACFAPELGDGTSRYAFIAAERIQICEQTYRANIGRVGMVK</sequence>
<proteinExistence type="predicted"/>
<feature type="transmembrane region" description="Helical" evidence="1">
    <location>
        <begin position="92"/>
        <end position="108"/>
    </location>
</feature>
<feature type="transmembrane region" description="Helical" evidence="1">
    <location>
        <begin position="115"/>
        <end position="132"/>
    </location>
</feature>